<organism evidence="1">
    <name type="scientific">Planktothricoides raciborskii GIHE-MW2</name>
    <dbReference type="NCBI Taxonomy" id="2792601"/>
    <lineage>
        <taxon>Bacteria</taxon>
        <taxon>Bacillati</taxon>
        <taxon>Cyanobacteriota</taxon>
        <taxon>Cyanophyceae</taxon>
        <taxon>Oscillatoriophycideae</taxon>
        <taxon>Oscillatoriales</taxon>
        <taxon>Oscillatoriaceae</taxon>
        <taxon>Planktothricoides</taxon>
    </lineage>
</organism>
<dbReference type="RefSeq" id="WP_054470129.1">
    <property type="nucleotide sequence ID" value="NZ_CP159837.1"/>
</dbReference>
<dbReference type="EMBL" id="CP159837">
    <property type="protein sequence ID" value="XCM36532.1"/>
    <property type="molecule type" value="Genomic_DNA"/>
</dbReference>
<sequence length="68" mass="7713">MPSQIPNPSDSSINQIVTRIFTTHRITRADQQIFMATLLSKDSLSPEEQSQIDRVFDGLRQGLLRVVD</sequence>
<protein>
    <submittedName>
        <fullName evidence="1">Uncharacterized protein</fullName>
    </submittedName>
</protein>
<proteinExistence type="predicted"/>
<accession>A0AAU8JBJ7</accession>
<evidence type="ECO:0000313" key="1">
    <source>
        <dbReference type="EMBL" id="XCM36532.1"/>
    </source>
</evidence>
<dbReference type="AlphaFoldDB" id="A0AAU8JBJ7"/>
<reference evidence="1" key="1">
    <citation type="submission" date="2024-07" db="EMBL/GenBank/DDBJ databases">
        <authorList>
            <person name="Kim Y.J."/>
            <person name="Jeong J.Y."/>
        </authorList>
    </citation>
    <scope>NUCLEOTIDE SEQUENCE</scope>
    <source>
        <strain evidence="1">GIHE-MW2</strain>
    </source>
</reference>
<name>A0AAU8JBJ7_9CYAN</name>
<gene>
    <name evidence="1" type="ORF">ABWT76_005296</name>
</gene>